<gene>
    <name evidence="1" type="ORF">PROH_01445</name>
</gene>
<protein>
    <submittedName>
        <fullName evidence="1">Uncharacterized protein</fullName>
    </submittedName>
</protein>
<keyword evidence="2" id="KW-1185">Reference proteome</keyword>
<accession>A0A0M2Q288</accession>
<dbReference type="RefSeq" id="WP_017713657.1">
    <property type="nucleotide sequence ID" value="NZ_KB235941.1"/>
</dbReference>
<dbReference type="AlphaFoldDB" id="A0A0M2Q288"/>
<dbReference type="eggNOG" id="ENOG5033923">
    <property type="taxonomic scope" value="Bacteria"/>
</dbReference>
<evidence type="ECO:0000313" key="2">
    <source>
        <dbReference type="Proteomes" id="UP000034681"/>
    </source>
</evidence>
<sequence>MELQTSLDLYHIHRQRVHHIVTSYQLDQGDSSLCAAYVDDLLQSYPAPLLELALAETLVKEWLQLPQMRGVPFFQKTHQQLQTWEISPIVSTLTPGHFYGITGLDPQPVFGSCNCPVPCP</sequence>
<evidence type="ECO:0000313" key="1">
    <source>
        <dbReference type="EMBL" id="KKJ01094.1"/>
    </source>
</evidence>
<comment type="caution">
    <text evidence="1">The sequence shown here is derived from an EMBL/GenBank/DDBJ whole genome shotgun (WGS) entry which is preliminary data.</text>
</comment>
<dbReference type="EMBL" id="AJTX02000002">
    <property type="protein sequence ID" value="KKJ01094.1"/>
    <property type="molecule type" value="Genomic_DNA"/>
</dbReference>
<reference evidence="1" key="1">
    <citation type="submission" date="2012-04" db="EMBL/GenBank/DDBJ databases">
        <authorList>
            <person name="Borisov I.G."/>
            <person name="Ivanikova N.V."/>
            <person name="Pinevich A.V."/>
        </authorList>
    </citation>
    <scope>NUCLEOTIDE SEQUENCE</scope>
    <source>
        <strain evidence="1">CALU 1027</strain>
    </source>
</reference>
<name>A0A0M2Q288_PROHO</name>
<proteinExistence type="predicted"/>
<dbReference type="OrthoDB" id="530829at2"/>
<dbReference type="Proteomes" id="UP000034681">
    <property type="component" value="Unassembled WGS sequence"/>
</dbReference>
<organism evidence="1 2">
    <name type="scientific">Prochlorothrix hollandica PCC 9006 = CALU 1027</name>
    <dbReference type="NCBI Taxonomy" id="317619"/>
    <lineage>
        <taxon>Bacteria</taxon>
        <taxon>Bacillati</taxon>
        <taxon>Cyanobacteriota</taxon>
        <taxon>Cyanophyceae</taxon>
        <taxon>Prochlorotrichales</taxon>
        <taxon>Prochlorotrichaceae</taxon>
        <taxon>Prochlorothrix</taxon>
    </lineage>
</organism>